<evidence type="ECO:0000256" key="9">
    <source>
        <dbReference type="SAM" id="MobiDB-lite"/>
    </source>
</evidence>
<feature type="transmembrane region" description="Helical" evidence="10">
    <location>
        <begin position="159"/>
        <end position="180"/>
    </location>
</feature>
<dbReference type="GO" id="GO:0005886">
    <property type="term" value="C:plasma membrane"/>
    <property type="evidence" value="ECO:0007669"/>
    <property type="project" value="UniProtKB-SubCell"/>
</dbReference>
<protein>
    <submittedName>
        <fullName evidence="12">MotA/TolQ/ExbB proton channel family protein</fullName>
    </submittedName>
</protein>
<dbReference type="InterPro" id="IPR002898">
    <property type="entry name" value="MotA_ExbB_proton_chnl"/>
</dbReference>
<organism evidence="12 13">
    <name type="scientific">Trinickia dinghuensis</name>
    <dbReference type="NCBI Taxonomy" id="2291023"/>
    <lineage>
        <taxon>Bacteria</taxon>
        <taxon>Pseudomonadati</taxon>
        <taxon>Pseudomonadota</taxon>
        <taxon>Betaproteobacteria</taxon>
        <taxon>Burkholderiales</taxon>
        <taxon>Burkholderiaceae</taxon>
        <taxon>Trinickia</taxon>
    </lineage>
</organism>
<keyword evidence="5 8" id="KW-0653">Protein transport</keyword>
<evidence type="ECO:0000256" key="1">
    <source>
        <dbReference type="ARBA" id="ARBA00004651"/>
    </source>
</evidence>
<evidence type="ECO:0000256" key="8">
    <source>
        <dbReference type="RuleBase" id="RU004057"/>
    </source>
</evidence>
<sequence length="238" mass="25541">MSTDTLLRLANHSGGVLYVIAALLFVALTVIIERSWYLQRVARATCVALEALDADGSPSAATLASWAARDQGMPSGDLFDTAGRLAGQADREALSMRLEEVVMRKAPQIDRFFWVLDTIVTLAPLLGLFGTIVGMFNAFQVLSNPGNAPTQVTGGVAEALIATASGLFVAMLGLVFFNGMNNRLRVVMHQLDTLKTALVNRLADNSARGEARDEARESAKQERTAPHVVVKSFSQHGA</sequence>
<dbReference type="PANTHER" id="PTHR30625">
    <property type="entry name" value="PROTEIN TOLQ"/>
    <property type="match status" value="1"/>
</dbReference>
<evidence type="ECO:0000259" key="11">
    <source>
        <dbReference type="Pfam" id="PF01618"/>
    </source>
</evidence>
<evidence type="ECO:0000256" key="6">
    <source>
        <dbReference type="ARBA" id="ARBA00022989"/>
    </source>
</evidence>
<evidence type="ECO:0000256" key="4">
    <source>
        <dbReference type="ARBA" id="ARBA00022692"/>
    </source>
</evidence>
<feature type="domain" description="MotA/TolQ/ExbB proton channel" evidence="11">
    <location>
        <begin position="85"/>
        <end position="192"/>
    </location>
</feature>
<keyword evidence="13" id="KW-1185">Reference proteome</keyword>
<keyword evidence="7 10" id="KW-0472">Membrane</keyword>
<feature type="transmembrane region" description="Helical" evidence="10">
    <location>
        <begin position="15"/>
        <end position="32"/>
    </location>
</feature>
<dbReference type="InterPro" id="IPR050790">
    <property type="entry name" value="ExbB/TolQ_transport"/>
</dbReference>
<dbReference type="AlphaFoldDB" id="A0A3D8JPM0"/>
<accession>A0A3D8JPM0</accession>
<proteinExistence type="inferred from homology"/>
<feature type="compositionally biased region" description="Basic and acidic residues" evidence="9">
    <location>
        <begin position="209"/>
        <end position="225"/>
    </location>
</feature>
<name>A0A3D8JPM0_9BURK</name>
<comment type="subcellular location">
    <subcellularLocation>
        <location evidence="1">Cell membrane</location>
        <topology evidence="1">Multi-pass membrane protein</topology>
    </subcellularLocation>
    <subcellularLocation>
        <location evidence="8">Membrane</location>
        <topology evidence="8">Multi-pass membrane protein</topology>
    </subcellularLocation>
</comment>
<keyword evidence="4 10" id="KW-0812">Transmembrane</keyword>
<dbReference type="RefSeq" id="WP_115537602.1">
    <property type="nucleotide sequence ID" value="NZ_QRGA01000026.1"/>
</dbReference>
<comment type="similarity">
    <text evidence="8">Belongs to the exbB/tolQ family.</text>
</comment>
<feature type="transmembrane region" description="Helical" evidence="10">
    <location>
        <begin position="112"/>
        <end position="139"/>
    </location>
</feature>
<feature type="region of interest" description="Disordered" evidence="9">
    <location>
        <begin position="209"/>
        <end position="228"/>
    </location>
</feature>
<dbReference type="OrthoDB" id="4045at2"/>
<comment type="caution">
    <text evidence="12">The sequence shown here is derived from an EMBL/GenBank/DDBJ whole genome shotgun (WGS) entry which is preliminary data.</text>
</comment>
<evidence type="ECO:0000313" key="13">
    <source>
        <dbReference type="Proteomes" id="UP000256838"/>
    </source>
</evidence>
<dbReference type="Proteomes" id="UP000256838">
    <property type="component" value="Unassembled WGS sequence"/>
</dbReference>
<dbReference type="GO" id="GO:0017038">
    <property type="term" value="P:protein import"/>
    <property type="evidence" value="ECO:0007669"/>
    <property type="project" value="TreeGrafter"/>
</dbReference>
<dbReference type="Pfam" id="PF01618">
    <property type="entry name" value="MotA_ExbB"/>
    <property type="match status" value="1"/>
</dbReference>
<keyword evidence="3" id="KW-1003">Cell membrane</keyword>
<reference evidence="12 13" key="1">
    <citation type="submission" date="2018-08" db="EMBL/GenBank/DDBJ databases">
        <title>Paraburkholderia sp. DHOM06 isolated from forest soil.</title>
        <authorList>
            <person name="Gao Z.-H."/>
            <person name="Qiu L.-H."/>
        </authorList>
    </citation>
    <scope>NUCLEOTIDE SEQUENCE [LARGE SCALE GENOMIC DNA]</scope>
    <source>
        <strain evidence="12 13">DHOM06</strain>
    </source>
</reference>
<evidence type="ECO:0000313" key="12">
    <source>
        <dbReference type="EMBL" id="RDU94830.1"/>
    </source>
</evidence>
<evidence type="ECO:0000256" key="3">
    <source>
        <dbReference type="ARBA" id="ARBA00022475"/>
    </source>
</evidence>
<evidence type="ECO:0000256" key="5">
    <source>
        <dbReference type="ARBA" id="ARBA00022927"/>
    </source>
</evidence>
<evidence type="ECO:0000256" key="2">
    <source>
        <dbReference type="ARBA" id="ARBA00022448"/>
    </source>
</evidence>
<dbReference type="PANTHER" id="PTHR30625:SF15">
    <property type="entry name" value="BIOPOLYMER TRANSPORT PROTEIN EXBB"/>
    <property type="match status" value="1"/>
</dbReference>
<evidence type="ECO:0000256" key="7">
    <source>
        <dbReference type="ARBA" id="ARBA00023136"/>
    </source>
</evidence>
<keyword evidence="2 8" id="KW-0813">Transport</keyword>
<keyword evidence="6 10" id="KW-1133">Transmembrane helix</keyword>
<gene>
    <name evidence="12" type="ORF">DWV00_31885</name>
</gene>
<dbReference type="EMBL" id="QRGA01000026">
    <property type="protein sequence ID" value="RDU94830.1"/>
    <property type="molecule type" value="Genomic_DNA"/>
</dbReference>
<evidence type="ECO:0000256" key="10">
    <source>
        <dbReference type="SAM" id="Phobius"/>
    </source>
</evidence>